<organism evidence="1 2">
    <name type="scientific">Microbacterium schleiferi</name>
    <dbReference type="NCBI Taxonomy" id="69362"/>
    <lineage>
        <taxon>Bacteria</taxon>
        <taxon>Bacillati</taxon>
        <taxon>Actinomycetota</taxon>
        <taxon>Actinomycetes</taxon>
        <taxon>Micrococcales</taxon>
        <taxon>Microbacteriaceae</taxon>
        <taxon>Microbacterium</taxon>
    </lineage>
</organism>
<evidence type="ECO:0000313" key="1">
    <source>
        <dbReference type="EMBL" id="MEF2256064.1"/>
    </source>
</evidence>
<proteinExistence type="predicted"/>
<dbReference type="EMBL" id="JAZHOV010000007">
    <property type="protein sequence ID" value="MEF2256064.1"/>
    <property type="molecule type" value="Genomic_DNA"/>
</dbReference>
<reference evidence="1 2" key="1">
    <citation type="submission" date="2024-01" db="EMBL/GenBank/DDBJ databases">
        <title>the genome sequence of strain Microbacterium schleiferi NBRC 15075.</title>
        <authorList>
            <person name="Ding Y."/>
            <person name="Zhang G."/>
        </authorList>
    </citation>
    <scope>NUCLEOTIDE SEQUENCE [LARGE SCALE GENOMIC DNA]</scope>
    <source>
        <strain evidence="1 2">NBRC 15075</strain>
    </source>
</reference>
<gene>
    <name evidence="1" type="ORF">V2V91_13115</name>
</gene>
<accession>A0ABU7V8Q1</accession>
<feature type="non-terminal residue" evidence="1">
    <location>
        <position position="1"/>
    </location>
</feature>
<name>A0ABU7V8Q1_9MICO</name>
<protein>
    <submittedName>
        <fullName evidence="1">Uncharacterized protein</fullName>
    </submittedName>
</protein>
<dbReference type="RefSeq" id="WP_331792180.1">
    <property type="nucleotide sequence ID" value="NZ_JAZHOV010000007.1"/>
</dbReference>
<dbReference type="Proteomes" id="UP001351900">
    <property type="component" value="Unassembled WGS sequence"/>
</dbReference>
<keyword evidence="2" id="KW-1185">Reference proteome</keyword>
<comment type="caution">
    <text evidence="1">The sequence shown here is derived from an EMBL/GenBank/DDBJ whole genome shotgun (WGS) entry which is preliminary data.</text>
</comment>
<evidence type="ECO:0000313" key="2">
    <source>
        <dbReference type="Proteomes" id="UP001351900"/>
    </source>
</evidence>
<sequence>TAVACTATEAPVETATADEDWTTTTDQWMSLYREMLKFRAEGGGLVNPPDVEIVRVVPYEEWAQAQVDCLAEQGFTASTLPGGAVEYADVPAEQGPALNLAAYVCAAKYPYDVRRDQRLPEKRAIAQFEFLKSTVAPCVAELGYEPGEPPSLQTWLSDYNATGNAWDPIAEAWQASGSSHEVLMEIQSECPREAPGLYPEIEGLNY</sequence>